<evidence type="ECO:0000313" key="1">
    <source>
        <dbReference type="EMBL" id="MBB3187978.1"/>
    </source>
</evidence>
<sequence length="33" mass="4150">MKLNNYFFLEYQWGNDFSNVILKVYFCLVYYDV</sequence>
<dbReference type="AlphaFoldDB" id="A0A7W5DTJ1"/>
<gene>
    <name evidence="1" type="ORF">FHX64_002176</name>
</gene>
<dbReference type="EMBL" id="JACHYB010000002">
    <property type="protein sequence ID" value="MBB3187978.1"/>
    <property type="molecule type" value="Genomic_DNA"/>
</dbReference>
<comment type="caution">
    <text evidence="1">The sequence shown here is derived from an EMBL/GenBank/DDBJ whole genome shotgun (WGS) entry which is preliminary data.</text>
</comment>
<keyword evidence="2" id="KW-1185">Reference proteome</keyword>
<organism evidence="1 2">
    <name type="scientific">Microbacter margulisiae</name>
    <dbReference type="NCBI Taxonomy" id="1350067"/>
    <lineage>
        <taxon>Bacteria</taxon>
        <taxon>Pseudomonadati</taxon>
        <taxon>Bacteroidota</taxon>
        <taxon>Bacteroidia</taxon>
        <taxon>Bacteroidales</taxon>
        <taxon>Porphyromonadaceae</taxon>
        <taxon>Microbacter</taxon>
    </lineage>
</organism>
<name>A0A7W5DTJ1_9PORP</name>
<accession>A0A7W5DTJ1</accession>
<dbReference type="Proteomes" id="UP000544222">
    <property type="component" value="Unassembled WGS sequence"/>
</dbReference>
<reference evidence="1 2" key="1">
    <citation type="submission" date="2020-08" db="EMBL/GenBank/DDBJ databases">
        <title>Genomic Encyclopedia of Type Strains, Phase IV (KMG-IV): sequencing the most valuable type-strain genomes for metagenomic binning, comparative biology and taxonomic classification.</title>
        <authorList>
            <person name="Goeker M."/>
        </authorList>
    </citation>
    <scope>NUCLEOTIDE SEQUENCE [LARGE SCALE GENOMIC DNA]</scope>
    <source>
        <strain evidence="1 2">DSM 27471</strain>
    </source>
</reference>
<protein>
    <submittedName>
        <fullName evidence="1">Uncharacterized protein</fullName>
    </submittedName>
</protein>
<proteinExistence type="predicted"/>
<evidence type="ECO:0000313" key="2">
    <source>
        <dbReference type="Proteomes" id="UP000544222"/>
    </source>
</evidence>